<dbReference type="Proteomes" id="UP000324800">
    <property type="component" value="Unassembled WGS sequence"/>
</dbReference>
<name>A0A5J4U1P3_9EUKA</name>
<dbReference type="SUPFAM" id="SSF48371">
    <property type="entry name" value="ARM repeat"/>
    <property type="match status" value="1"/>
</dbReference>
<dbReference type="AlphaFoldDB" id="A0A5J4U1P3"/>
<dbReference type="InterPro" id="IPR016024">
    <property type="entry name" value="ARM-type_fold"/>
</dbReference>
<organism evidence="2 3">
    <name type="scientific">Streblomastix strix</name>
    <dbReference type="NCBI Taxonomy" id="222440"/>
    <lineage>
        <taxon>Eukaryota</taxon>
        <taxon>Metamonada</taxon>
        <taxon>Preaxostyla</taxon>
        <taxon>Oxymonadida</taxon>
        <taxon>Streblomastigidae</taxon>
        <taxon>Streblomastix</taxon>
    </lineage>
</organism>
<evidence type="ECO:0000313" key="2">
    <source>
        <dbReference type="EMBL" id="KAA6364219.1"/>
    </source>
</evidence>
<accession>A0A5J4U1P3</accession>
<dbReference type="InterPro" id="IPR011989">
    <property type="entry name" value="ARM-like"/>
</dbReference>
<evidence type="ECO:0000256" key="1">
    <source>
        <dbReference type="SAM" id="Coils"/>
    </source>
</evidence>
<comment type="caution">
    <text evidence="2">The sequence shown here is derived from an EMBL/GenBank/DDBJ whole genome shotgun (WGS) entry which is preliminary data.</text>
</comment>
<reference evidence="2 3" key="1">
    <citation type="submission" date="2019-03" db="EMBL/GenBank/DDBJ databases">
        <title>Single cell metagenomics reveals metabolic interactions within the superorganism composed of flagellate Streblomastix strix and complex community of Bacteroidetes bacteria on its surface.</title>
        <authorList>
            <person name="Treitli S.C."/>
            <person name="Kolisko M."/>
            <person name="Husnik F."/>
            <person name="Keeling P."/>
            <person name="Hampl V."/>
        </authorList>
    </citation>
    <scope>NUCLEOTIDE SEQUENCE [LARGE SCALE GENOMIC DNA]</scope>
    <source>
        <strain evidence="2">ST1C</strain>
    </source>
</reference>
<keyword evidence="1" id="KW-0175">Coiled coil</keyword>
<feature type="coiled-coil region" evidence="1">
    <location>
        <begin position="1"/>
        <end position="63"/>
    </location>
</feature>
<sequence>MKHEKEENIRLKEEHRIKDEEIRMKYELNQRINEENIRLKEQLKQKDEELNRDKEELHRNVEEIGKLKFENQILKDKENTQNIDLKRIAEILRQPLIGTQQQQQQIQKQQEDECRKLIIKYEGKKDDEGRLNIINSGIVDALIQIFLTRSLDVISKPYIQLFFIITTPSSNEIKLPIVPKNPYPSLIHILDHQDIEVAKYAILSMYNILAARSQTSPQNSTHPHFDAISDCDGINQIFRVFKRNDIGKYSKRIAAECIGHLFRAREITNSEMKREIIAHLKQIIMKREKEQMKQAVQALNRLALNAVNRAEIEKDGFVVPDDD</sequence>
<dbReference type="Gene3D" id="1.25.10.10">
    <property type="entry name" value="Leucine-rich Repeat Variant"/>
    <property type="match status" value="1"/>
</dbReference>
<protein>
    <submittedName>
        <fullName evidence="2">Uncharacterized protein</fullName>
    </submittedName>
</protein>
<dbReference type="EMBL" id="SNRW01021929">
    <property type="protein sequence ID" value="KAA6364219.1"/>
    <property type="molecule type" value="Genomic_DNA"/>
</dbReference>
<proteinExistence type="predicted"/>
<gene>
    <name evidence="2" type="ORF">EZS28_040255</name>
</gene>
<evidence type="ECO:0000313" key="3">
    <source>
        <dbReference type="Proteomes" id="UP000324800"/>
    </source>
</evidence>